<feature type="compositionally biased region" description="Polar residues" evidence="5">
    <location>
        <begin position="271"/>
        <end position="291"/>
    </location>
</feature>
<evidence type="ECO:0000256" key="3">
    <source>
        <dbReference type="ARBA" id="ARBA00022786"/>
    </source>
</evidence>
<dbReference type="InterPro" id="IPR020472">
    <property type="entry name" value="WD40_PAC1"/>
</dbReference>
<dbReference type="AlphaFoldDB" id="A0A8K0NUA1"/>
<keyword evidence="8" id="KW-1185">Reference proteome</keyword>
<accession>A0A8K0NUA1</accession>
<feature type="repeat" description="WD" evidence="4">
    <location>
        <begin position="626"/>
        <end position="648"/>
    </location>
</feature>
<feature type="region of interest" description="Disordered" evidence="5">
    <location>
        <begin position="271"/>
        <end position="298"/>
    </location>
</feature>
<evidence type="ECO:0000256" key="2">
    <source>
        <dbReference type="ARBA" id="ARBA00022737"/>
    </source>
</evidence>
<dbReference type="SMART" id="SM00320">
    <property type="entry name" value="WD40"/>
    <property type="match status" value="7"/>
</dbReference>
<keyword evidence="1 4" id="KW-0853">WD repeat</keyword>
<feature type="compositionally biased region" description="Basic and acidic residues" evidence="5">
    <location>
        <begin position="186"/>
        <end position="203"/>
    </location>
</feature>
<evidence type="ECO:0000313" key="7">
    <source>
        <dbReference type="EMBL" id="KAG7562427.1"/>
    </source>
</evidence>
<dbReference type="FunFam" id="1.20.1280.50:FF:000051">
    <property type="entry name" value="F-box and WD-40 domain-containing protein MET30"/>
    <property type="match status" value="1"/>
</dbReference>
<dbReference type="InterPro" id="IPR051075">
    <property type="entry name" value="SCF_subunit_WD-repeat"/>
</dbReference>
<dbReference type="InterPro" id="IPR011047">
    <property type="entry name" value="Quinoprotein_ADH-like_sf"/>
</dbReference>
<dbReference type="Gene3D" id="2.130.10.10">
    <property type="entry name" value="YVTN repeat-like/Quinoprotein amine dehydrogenase"/>
    <property type="match status" value="2"/>
</dbReference>
<protein>
    <recommendedName>
        <fullName evidence="6">F-box domain-containing protein</fullName>
    </recommendedName>
</protein>
<feature type="domain" description="F-box" evidence="6">
    <location>
        <begin position="69"/>
        <end position="115"/>
    </location>
</feature>
<dbReference type="PANTHER" id="PTHR19872">
    <property type="entry name" value="UBIQUITIN LIGASE SPECIFICITY FACTOR/HREP PROTEIN"/>
    <property type="match status" value="1"/>
</dbReference>
<evidence type="ECO:0000256" key="4">
    <source>
        <dbReference type="PROSITE-ProRule" id="PRU00221"/>
    </source>
</evidence>
<dbReference type="Proteomes" id="UP000812966">
    <property type="component" value="Unassembled WGS sequence"/>
</dbReference>
<name>A0A8K0NUA1_9TREE</name>
<dbReference type="Gene3D" id="1.20.1280.50">
    <property type="match status" value="1"/>
</dbReference>
<dbReference type="InterPro" id="IPR015943">
    <property type="entry name" value="WD40/YVTN_repeat-like_dom_sf"/>
</dbReference>
<feature type="repeat" description="WD" evidence="4">
    <location>
        <begin position="649"/>
        <end position="688"/>
    </location>
</feature>
<evidence type="ECO:0000313" key="8">
    <source>
        <dbReference type="Proteomes" id="UP000812966"/>
    </source>
</evidence>
<evidence type="ECO:0000256" key="5">
    <source>
        <dbReference type="SAM" id="MobiDB-lite"/>
    </source>
</evidence>
<dbReference type="PROSITE" id="PS50294">
    <property type="entry name" value="WD_REPEATS_REGION"/>
    <property type="match status" value="5"/>
</dbReference>
<dbReference type="SUPFAM" id="SSF50998">
    <property type="entry name" value="Quinoprotein alcohol dehydrogenase-like"/>
    <property type="match status" value="1"/>
</dbReference>
<dbReference type="InterPro" id="IPR019775">
    <property type="entry name" value="WD40_repeat_CS"/>
</dbReference>
<feature type="compositionally biased region" description="Basic and acidic residues" evidence="5">
    <location>
        <begin position="158"/>
        <end position="167"/>
    </location>
</feature>
<proteinExistence type="predicted"/>
<dbReference type="CDD" id="cd22147">
    <property type="entry name" value="F-box_SpPof1-like"/>
    <property type="match status" value="1"/>
</dbReference>
<organism evidence="7 8">
    <name type="scientific">Filobasidium floriforme</name>
    <dbReference type="NCBI Taxonomy" id="5210"/>
    <lineage>
        <taxon>Eukaryota</taxon>
        <taxon>Fungi</taxon>
        <taxon>Dikarya</taxon>
        <taxon>Basidiomycota</taxon>
        <taxon>Agaricomycotina</taxon>
        <taxon>Tremellomycetes</taxon>
        <taxon>Filobasidiales</taxon>
        <taxon>Filobasidiaceae</taxon>
        <taxon>Filobasidium</taxon>
    </lineage>
</organism>
<feature type="compositionally biased region" description="Basic and acidic residues" evidence="5">
    <location>
        <begin position="590"/>
        <end position="600"/>
    </location>
</feature>
<comment type="caution">
    <text evidence="7">The sequence shown here is derived from an EMBL/GenBank/DDBJ whole genome shotgun (WGS) entry which is preliminary data.</text>
</comment>
<dbReference type="Pfam" id="PF00400">
    <property type="entry name" value="WD40"/>
    <property type="match status" value="7"/>
</dbReference>
<dbReference type="PRINTS" id="PR00320">
    <property type="entry name" value="GPROTEINBRPT"/>
</dbReference>
<gene>
    <name evidence="7" type="ORF">FFLO_02101</name>
</gene>
<feature type="region of interest" description="Disordered" evidence="5">
    <location>
        <begin position="142"/>
        <end position="210"/>
    </location>
</feature>
<feature type="repeat" description="WD" evidence="4">
    <location>
        <begin position="329"/>
        <end position="375"/>
    </location>
</feature>
<reference evidence="7" key="1">
    <citation type="submission" date="2020-04" db="EMBL/GenBank/DDBJ databases">
        <title>Analysis of mating type loci in Filobasidium floriforme.</title>
        <authorList>
            <person name="Nowrousian M."/>
        </authorList>
    </citation>
    <scope>NUCLEOTIDE SEQUENCE</scope>
    <source>
        <strain evidence="7">CBS 6242</strain>
    </source>
</reference>
<dbReference type="Pfam" id="PF12937">
    <property type="entry name" value="F-box-like"/>
    <property type="match status" value="1"/>
</dbReference>
<dbReference type="EMBL" id="JABELV010000032">
    <property type="protein sequence ID" value="KAG7562427.1"/>
    <property type="molecule type" value="Genomic_DNA"/>
</dbReference>
<feature type="repeat" description="WD" evidence="4">
    <location>
        <begin position="689"/>
        <end position="719"/>
    </location>
</feature>
<feature type="repeat" description="WD" evidence="4">
    <location>
        <begin position="501"/>
        <end position="524"/>
    </location>
</feature>
<feature type="repeat" description="WD" evidence="4">
    <location>
        <begin position="416"/>
        <end position="450"/>
    </location>
</feature>
<dbReference type="CDD" id="cd00200">
    <property type="entry name" value="WD40"/>
    <property type="match status" value="1"/>
</dbReference>
<dbReference type="SUPFAM" id="SSF81383">
    <property type="entry name" value="F-box domain"/>
    <property type="match status" value="1"/>
</dbReference>
<dbReference type="PROSITE" id="PS50181">
    <property type="entry name" value="FBOX"/>
    <property type="match status" value="1"/>
</dbReference>
<evidence type="ECO:0000256" key="1">
    <source>
        <dbReference type="ARBA" id="ARBA00022574"/>
    </source>
</evidence>
<feature type="compositionally biased region" description="Basic and acidic residues" evidence="5">
    <location>
        <begin position="546"/>
        <end position="555"/>
    </location>
</feature>
<sequence length="747" mass="81890">MADQGINGMLQQSLDALPLSERAAITSLWSTFSSSPHPKRKIILEGILTMCCFSQLSHLSESLSQIIRVDPFSLFPKEVSLKVLGFLDAISLGKAAQVSRGWRELADDDLLWRRMCGQHIERKCTRCGWGLPLLERRRLRMEEQGKDQHQHQHQHQQSGEHHEHSMLELRPIANPLGSGSNSASESRGEKRPAVHNPETREDTGSSTSALVTLPSVKRRRVDADECSGSMNRMETSSDSEVSEFGSRAGMVEVPSASGRIMIASTSSSKAMAVPTTNTLPGMTTRSGSTLSVPLPSPRPARRKPWKHVYCERLMVERNWRKGRPVERILKGHTNGVMCLQVQHNLSTPSYPVLITGSYDKTIKVWNLDTGEVVRTLLGHTRSVRALQFDQAMLVTGSSDKTLRVWNWRTGECLRVLEGHTQGVSCLHYDRNTLASGSADSTIKIWNMKTGGCFVLRGHTDMVNSVLLWDGTTSPADRAFNSIVDHNVHAASPLAAESAAKFIFSASDDGTVKMWDLASKTCLRTYTGHTGQIQSIRLLVVDKEAEAEGSDDEARSGIRGRSVSHVDEGYNGPLDNAQSGPISCSAPFAPFHRDSHRRLQDQADGSAPTSERPALLTTLPDDKQAILVSGALDNTVKVWDVETATEKSTLFGHIEGVWAVDIDSLRLASASHDRTIKIWDRESGRCARTLVGHRGAVTSLQLSDDMIVSGSDDGEVRVWSFAPTSALPPGLSSYATTSALPTTQTVRP</sequence>
<dbReference type="InterPro" id="IPR036047">
    <property type="entry name" value="F-box-like_dom_sf"/>
</dbReference>
<keyword evidence="3" id="KW-0833">Ubl conjugation pathway</keyword>
<dbReference type="InterPro" id="IPR001810">
    <property type="entry name" value="F-box_dom"/>
</dbReference>
<dbReference type="PROSITE" id="PS50082">
    <property type="entry name" value="WD_REPEATS_2"/>
    <property type="match status" value="7"/>
</dbReference>
<keyword evidence="2" id="KW-0677">Repeat</keyword>
<evidence type="ECO:0000259" key="6">
    <source>
        <dbReference type="PROSITE" id="PS50181"/>
    </source>
</evidence>
<dbReference type="PROSITE" id="PS00678">
    <property type="entry name" value="WD_REPEATS_1"/>
    <property type="match status" value="4"/>
</dbReference>
<feature type="region of interest" description="Disordered" evidence="5">
    <location>
        <begin position="546"/>
        <end position="617"/>
    </location>
</feature>
<dbReference type="InterPro" id="IPR001680">
    <property type="entry name" value="WD40_rpt"/>
</dbReference>
<dbReference type="SMART" id="SM00256">
    <property type="entry name" value="FBOX"/>
    <property type="match status" value="1"/>
</dbReference>
<dbReference type="PANTHER" id="PTHR19872:SF9">
    <property type="entry name" value="UBIQUITIN-BINDING SDF UBIQUITIN LIGASE COMPLEX SUBUNIT"/>
    <property type="match status" value="1"/>
</dbReference>
<feature type="repeat" description="WD" evidence="4">
    <location>
        <begin position="376"/>
        <end position="415"/>
    </location>
</feature>